<dbReference type="GO" id="GO:0005524">
    <property type="term" value="F:ATP binding"/>
    <property type="evidence" value="ECO:0007669"/>
    <property type="project" value="UniProtKB-KW"/>
</dbReference>
<dbReference type="EMBL" id="CP002116">
    <property type="protein sequence ID" value="ADK81454.1"/>
    <property type="molecule type" value="Genomic_DNA"/>
</dbReference>
<keyword evidence="1" id="KW-0813">Transport</keyword>
<sequence length="252" mass="27894">MEDKEPDTVIRLENVTLILDGHKILDSVSMSFWEGHIHAVVGPNGAGKSTLAHTIMGLPDYLGHTGAIFHRGERIEKLPIDKRARRGITLAWQEPARFQGIGVDSFIRSAAEAKGSSVDSGEMLKLVGLDPDRYLVRNVDKTLSGGERKRIELASIVAMRPDVVLMDEPDSGVDIEAINYIFDVLEKLRNWGSTVILITHSPEVLKRADHSFLLCNGQVVDKGRVERMSGYFTGHCVPCVHKNNPFCDEVTP</sequence>
<dbReference type="KEGG" id="ssm:Spirs_2339"/>
<dbReference type="PROSITE" id="PS00211">
    <property type="entry name" value="ABC_TRANSPORTER_1"/>
    <property type="match status" value="1"/>
</dbReference>
<evidence type="ECO:0000313" key="5">
    <source>
        <dbReference type="EMBL" id="ADK81454.1"/>
    </source>
</evidence>
<dbReference type="Proteomes" id="UP000002318">
    <property type="component" value="Chromosome"/>
</dbReference>
<reference evidence="5 6" key="1">
    <citation type="journal article" date="2010" name="Stand. Genomic Sci.">
        <title>Complete genome sequence of Spirochaeta smaragdinae type strain (SEBR 4228).</title>
        <authorList>
            <person name="Mavromatis K."/>
            <person name="Yasawong M."/>
            <person name="Chertkov O."/>
            <person name="Lapidus A."/>
            <person name="Lucas S."/>
            <person name="Nolan M."/>
            <person name="Del Rio T.G."/>
            <person name="Tice H."/>
            <person name="Cheng J.F."/>
            <person name="Pitluck S."/>
            <person name="Liolios K."/>
            <person name="Ivanova N."/>
            <person name="Tapia R."/>
            <person name="Han C."/>
            <person name="Bruce D."/>
            <person name="Goodwin L."/>
            <person name="Pati A."/>
            <person name="Chen A."/>
            <person name="Palaniappan K."/>
            <person name="Land M."/>
            <person name="Hauser L."/>
            <person name="Chang Y.J."/>
            <person name="Jeffries C.D."/>
            <person name="Detter J.C."/>
            <person name="Rohde M."/>
            <person name="Brambilla E."/>
            <person name="Spring S."/>
            <person name="Goker M."/>
            <person name="Sikorski J."/>
            <person name="Woyke T."/>
            <person name="Bristow J."/>
            <person name="Eisen J.A."/>
            <person name="Markowitz V."/>
            <person name="Hugenholtz P."/>
            <person name="Klenk H.P."/>
            <person name="Kyrpides N.C."/>
        </authorList>
    </citation>
    <scope>NUCLEOTIDE SEQUENCE [LARGE SCALE GENOMIC DNA]</scope>
    <source>
        <strain evidence="6">DSM 11293 / JCM 15392 / SEBR 4228</strain>
    </source>
</reference>
<dbReference type="InterPro" id="IPR003439">
    <property type="entry name" value="ABC_transporter-like_ATP-bd"/>
</dbReference>
<protein>
    <submittedName>
        <fullName evidence="5">ABC transporter related protein</fullName>
    </submittedName>
</protein>
<dbReference type="OrthoDB" id="9806149at2"/>
<keyword evidence="2" id="KW-0547">Nucleotide-binding</keyword>
<dbReference type="Pfam" id="PF00005">
    <property type="entry name" value="ABC_tran"/>
    <property type="match status" value="1"/>
</dbReference>
<keyword evidence="6" id="KW-1185">Reference proteome</keyword>
<dbReference type="eggNOG" id="COG0396">
    <property type="taxonomic scope" value="Bacteria"/>
</dbReference>
<proteinExistence type="predicted"/>
<dbReference type="GO" id="GO:0005886">
    <property type="term" value="C:plasma membrane"/>
    <property type="evidence" value="ECO:0007669"/>
    <property type="project" value="TreeGrafter"/>
</dbReference>
<dbReference type="GO" id="GO:0016887">
    <property type="term" value="F:ATP hydrolysis activity"/>
    <property type="evidence" value="ECO:0007669"/>
    <property type="project" value="InterPro"/>
</dbReference>
<accession>E1R1S8</accession>
<dbReference type="PANTHER" id="PTHR45772">
    <property type="entry name" value="CONSERVED COMPONENT OF ABC TRANSPORTER FOR NATURAL AMINO ACIDS-RELATED"/>
    <property type="match status" value="1"/>
</dbReference>
<keyword evidence="3" id="KW-0067">ATP-binding</keyword>
<dbReference type="HOGENOM" id="CLU_000604_1_2_12"/>
<dbReference type="AlphaFoldDB" id="E1R1S8"/>
<dbReference type="STRING" id="573413.Spirs_2339"/>
<dbReference type="SUPFAM" id="SSF52540">
    <property type="entry name" value="P-loop containing nucleoside triphosphate hydrolases"/>
    <property type="match status" value="1"/>
</dbReference>
<dbReference type="InterPro" id="IPR027417">
    <property type="entry name" value="P-loop_NTPase"/>
</dbReference>
<evidence type="ECO:0000256" key="3">
    <source>
        <dbReference type="ARBA" id="ARBA00022840"/>
    </source>
</evidence>
<dbReference type="InterPro" id="IPR017871">
    <property type="entry name" value="ABC_transporter-like_CS"/>
</dbReference>
<dbReference type="RefSeq" id="WP_013254917.1">
    <property type="nucleotide sequence ID" value="NC_014364.1"/>
</dbReference>
<evidence type="ECO:0000256" key="2">
    <source>
        <dbReference type="ARBA" id="ARBA00022741"/>
    </source>
</evidence>
<dbReference type="SMART" id="SM00382">
    <property type="entry name" value="AAA"/>
    <property type="match status" value="1"/>
</dbReference>
<organism evidence="5 6">
    <name type="scientific">Sediminispirochaeta smaragdinae (strain DSM 11293 / JCM 15392 / SEBR 4228)</name>
    <name type="common">Spirochaeta smaragdinae</name>
    <dbReference type="NCBI Taxonomy" id="573413"/>
    <lineage>
        <taxon>Bacteria</taxon>
        <taxon>Pseudomonadati</taxon>
        <taxon>Spirochaetota</taxon>
        <taxon>Spirochaetia</taxon>
        <taxon>Spirochaetales</taxon>
        <taxon>Spirochaetaceae</taxon>
        <taxon>Sediminispirochaeta</taxon>
    </lineage>
</organism>
<evidence type="ECO:0000313" key="6">
    <source>
        <dbReference type="Proteomes" id="UP000002318"/>
    </source>
</evidence>
<evidence type="ECO:0000259" key="4">
    <source>
        <dbReference type="PROSITE" id="PS50893"/>
    </source>
</evidence>
<dbReference type="InterPro" id="IPR003593">
    <property type="entry name" value="AAA+_ATPase"/>
</dbReference>
<dbReference type="InterPro" id="IPR051120">
    <property type="entry name" value="ABC_AA/LPS_Transport"/>
</dbReference>
<name>E1R1S8_SEDSS</name>
<feature type="domain" description="ABC transporter" evidence="4">
    <location>
        <begin position="10"/>
        <end position="241"/>
    </location>
</feature>
<gene>
    <name evidence="5" type="ordered locus">Spirs_2339</name>
</gene>
<dbReference type="PROSITE" id="PS50893">
    <property type="entry name" value="ABC_TRANSPORTER_2"/>
    <property type="match status" value="1"/>
</dbReference>
<evidence type="ECO:0000256" key="1">
    <source>
        <dbReference type="ARBA" id="ARBA00022448"/>
    </source>
</evidence>
<dbReference type="Gene3D" id="3.40.50.300">
    <property type="entry name" value="P-loop containing nucleotide triphosphate hydrolases"/>
    <property type="match status" value="1"/>
</dbReference>